<dbReference type="EMBL" id="BJVQ01000029">
    <property type="protein sequence ID" value="GEL47059.1"/>
    <property type="molecule type" value="Genomic_DNA"/>
</dbReference>
<reference evidence="2 4" key="2">
    <citation type="submission" date="2020-08" db="EMBL/GenBank/DDBJ databases">
        <title>Sequencing the genomes of 1000 actinobacteria strains.</title>
        <authorList>
            <person name="Klenk H.-P."/>
        </authorList>
    </citation>
    <scope>NUCLEOTIDE SEQUENCE [LARGE SCALE GENOMIC DNA]</scope>
    <source>
        <strain evidence="2 4">DSM 9581</strain>
    </source>
</reference>
<comment type="caution">
    <text evidence="1">The sequence shown here is derived from an EMBL/GenBank/DDBJ whole genome shotgun (WGS) entry which is preliminary data.</text>
</comment>
<reference evidence="1 3" key="1">
    <citation type="submission" date="2019-07" db="EMBL/GenBank/DDBJ databases">
        <title>Whole genome shotgun sequence of Cellulomonas hominis NBRC 16055.</title>
        <authorList>
            <person name="Hosoyama A."/>
            <person name="Uohara A."/>
            <person name="Ohji S."/>
            <person name="Ichikawa N."/>
        </authorList>
    </citation>
    <scope>NUCLEOTIDE SEQUENCE [LARGE SCALE GENOMIC DNA]</scope>
    <source>
        <strain evidence="1 3">NBRC 16055</strain>
    </source>
</reference>
<organism evidence="1 3">
    <name type="scientific">Cellulomonas hominis</name>
    <dbReference type="NCBI Taxonomy" id="156981"/>
    <lineage>
        <taxon>Bacteria</taxon>
        <taxon>Bacillati</taxon>
        <taxon>Actinomycetota</taxon>
        <taxon>Actinomycetes</taxon>
        <taxon>Micrococcales</taxon>
        <taxon>Cellulomonadaceae</taxon>
        <taxon>Cellulomonas</taxon>
    </lineage>
</organism>
<accession>A0A511FCS6</accession>
<dbReference type="RefSeq" id="WP_146837830.1">
    <property type="nucleotide sequence ID" value="NZ_BJVQ01000029.1"/>
</dbReference>
<evidence type="ECO:0000313" key="3">
    <source>
        <dbReference type="Proteomes" id="UP000321723"/>
    </source>
</evidence>
<proteinExistence type="predicted"/>
<evidence type="ECO:0000313" key="4">
    <source>
        <dbReference type="Proteomes" id="UP000564629"/>
    </source>
</evidence>
<keyword evidence="3" id="KW-1185">Reference proteome</keyword>
<dbReference type="EMBL" id="JACHDN010000001">
    <property type="protein sequence ID" value="MBB5474702.1"/>
    <property type="molecule type" value="Genomic_DNA"/>
</dbReference>
<gene>
    <name evidence="1" type="ORF">CHO01_21750</name>
    <name evidence="2" type="ORF">HNR08_003438</name>
</gene>
<name>A0A511FCS6_9CELL</name>
<evidence type="ECO:0000313" key="1">
    <source>
        <dbReference type="EMBL" id="GEL47059.1"/>
    </source>
</evidence>
<dbReference type="AlphaFoldDB" id="A0A511FCS6"/>
<dbReference type="Proteomes" id="UP000564629">
    <property type="component" value="Unassembled WGS sequence"/>
</dbReference>
<evidence type="ECO:0000313" key="2">
    <source>
        <dbReference type="EMBL" id="MBB5474702.1"/>
    </source>
</evidence>
<dbReference type="Proteomes" id="UP000321723">
    <property type="component" value="Unassembled WGS sequence"/>
</dbReference>
<protein>
    <submittedName>
        <fullName evidence="1">Uncharacterized protein</fullName>
    </submittedName>
</protein>
<sequence>MSTTSALRWTRERPGRYTALGERAAYALSRYKTSWSLAQLAVAEHAGGRSAGEVTATEHRIPTLALAKAMAGHLESGLAVYDAVARTYRDAADQEQAALDARALAALPDRMTADGTHQRSVVPGAGPAGELDVQRMARLTVALADRFGVPAPRVMSDVQAGPVAHGALKLGSYSREDDAGVIRLYTLYLDTGSILQVAAHEFAHHLEWERGAITGYDPRDAHGPRFVAVWDEVRAAARELVATIQAVEIGRG</sequence>